<name>A0A1B3XNV3_9BACI</name>
<reference evidence="1 2" key="1">
    <citation type="submission" date="2016-08" db="EMBL/GenBank/DDBJ databases">
        <title>Complete genome sequence of Bacillus muralis G25-68, a strain with toxicity to nematodes.</title>
        <authorList>
            <person name="Zheng Z."/>
        </authorList>
    </citation>
    <scope>NUCLEOTIDE SEQUENCE [LARGE SCALE GENOMIC DNA]</scope>
    <source>
        <strain evidence="1 2">G25-68</strain>
    </source>
</reference>
<dbReference type="KEGG" id="bmur:ABE28_011070"/>
<dbReference type="RefSeq" id="WP_064465153.1">
    <property type="nucleotide sequence ID" value="NZ_CP017080.1"/>
</dbReference>
<dbReference type="AlphaFoldDB" id="A0A1B3XNV3"/>
<accession>A0A1B3XNV3</accession>
<sequence length="561" mass="65518">MIELKLQSILRHVKSENPEKRYEALDQLFEYKQQDGIEVQIDVIKEIIKTAASHFPERVDKWDNPSYYLIDFVCDFPMPEVIDGLITHFDGLDLHAKERAIEFLLSTEDEGVLYFLEEKIISLIETVDFVIPIEELSFYPVLIKAILDSSLEKLHSTHYKYMIYDLILSLNVSGYEQGYKKETILASLLKDYQTEKQEYLKFDHEYSTKFVYTAWKDSYFIVRNRMKLFISLMQYYYSPEIGLELKQILDFSDPVIKTQALLVCTGKNLPYEENTIVACANHIESAEMTYWGLKEKNLDHLYPITEGKQPHLAKSKLFFAITNLTEEGEDAVTHFPEDIQIIDKVETTNAYGQPVRHYLMSFSEHGTVYAGWAGGYALEEGDDTADSWDGTYTDFVEFHSASMEKHKEEFFIKRAEEKHEYENSVYFESSPKLSMGAWFFLALLITHWIREALNGFEGSILPSIFFTAVGGTLCLYEIIRNKKRKISIFGLQLVKKDGAKQYSIGLDKIKKIEYNKKHVLVFNKKNDLALKFPLKWVRYELFHLHMMEHTAHLKDRPFIQT</sequence>
<organism evidence="1 2">
    <name type="scientific">Peribacillus muralis</name>
    <dbReference type="NCBI Taxonomy" id="264697"/>
    <lineage>
        <taxon>Bacteria</taxon>
        <taxon>Bacillati</taxon>
        <taxon>Bacillota</taxon>
        <taxon>Bacilli</taxon>
        <taxon>Bacillales</taxon>
        <taxon>Bacillaceae</taxon>
        <taxon>Peribacillus</taxon>
    </lineage>
</organism>
<proteinExistence type="predicted"/>
<keyword evidence="2" id="KW-1185">Reference proteome</keyword>
<dbReference type="Proteomes" id="UP000077926">
    <property type="component" value="Chromosome"/>
</dbReference>
<dbReference type="OrthoDB" id="2754910at2"/>
<evidence type="ECO:0000313" key="2">
    <source>
        <dbReference type="Proteomes" id="UP000077926"/>
    </source>
</evidence>
<gene>
    <name evidence="1" type="ORF">ABE28_011070</name>
</gene>
<protein>
    <submittedName>
        <fullName evidence="1">Uncharacterized protein</fullName>
    </submittedName>
</protein>
<evidence type="ECO:0000313" key="1">
    <source>
        <dbReference type="EMBL" id="AOH54895.1"/>
    </source>
</evidence>
<dbReference type="EMBL" id="CP017080">
    <property type="protein sequence ID" value="AOH54895.1"/>
    <property type="molecule type" value="Genomic_DNA"/>
</dbReference>